<name>A0A1E1J0F9_LEIGU</name>
<accession>A0A1E1J0F9</accession>
<evidence type="ECO:0000256" key="1">
    <source>
        <dbReference type="SAM" id="MobiDB-lite"/>
    </source>
</evidence>
<dbReference type="EMBL" id="CALQ01001209">
    <property type="protein sequence ID" value="CCM17066.1"/>
    <property type="molecule type" value="Genomic_DNA"/>
</dbReference>
<sequence length="86" mass="9846">MCVCMEKVFDVHVHTPLCAAATAVTAVAGHRRRGLAHMSRGFGKRHEREGRNGKREGQRATRTHTRRHSYTCKKWARACVCNQTWQ</sequence>
<gene>
    <name evidence="2" type="primary">LgM4147LRVhigh.28.01550.00470</name>
    <name evidence="2" type="ORF">BN36_2845650</name>
</gene>
<dbReference type="AlphaFoldDB" id="A0A1E1J0F9"/>
<feature type="region of interest" description="Disordered" evidence="1">
    <location>
        <begin position="36"/>
        <end position="66"/>
    </location>
</feature>
<feature type="compositionally biased region" description="Basic and acidic residues" evidence="1">
    <location>
        <begin position="44"/>
        <end position="59"/>
    </location>
</feature>
<organism evidence="2">
    <name type="scientific">Leishmania guyanensis</name>
    <dbReference type="NCBI Taxonomy" id="5670"/>
    <lineage>
        <taxon>Eukaryota</taxon>
        <taxon>Discoba</taxon>
        <taxon>Euglenozoa</taxon>
        <taxon>Kinetoplastea</taxon>
        <taxon>Metakinetoplastina</taxon>
        <taxon>Trypanosomatida</taxon>
        <taxon>Trypanosomatidae</taxon>
        <taxon>Leishmaniinae</taxon>
        <taxon>Leishmania</taxon>
        <taxon>Leishmania guyanensis species complex</taxon>
    </lineage>
</organism>
<evidence type="ECO:0000313" key="2">
    <source>
        <dbReference type="EMBL" id="CCM17066.1"/>
    </source>
</evidence>
<reference evidence="2" key="1">
    <citation type="submission" date="2012-08" db="EMBL/GenBank/DDBJ databases">
        <title>Comparative genomics of metastatic and non-metastatic Leishmania guyanensis provides insights into polygenic factors involved in Leishmania RNA virus infection.</title>
        <authorList>
            <person name="Smith D."/>
            <person name="Hertz-Fowler C."/>
            <person name="Martin R."/>
            <person name="Dickens N."/>
            <person name="Fasel N."/>
            <person name="Falquet L."/>
            <person name="Beverley S."/>
            <person name="Zangger H."/>
            <person name="Calderon-Copete S."/>
            <person name="Mottram J."/>
            <person name="Xenarios I."/>
        </authorList>
    </citation>
    <scope>NUCLEOTIDE SEQUENCE</scope>
    <source>
        <strain evidence="2">MHOM/BR/75/M4147/SSU:IR2SAT-LUC</strain>
    </source>
</reference>
<proteinExistence type="predicted"/>
<protein>
    <submittedName>
        <fullName evidence="2">Uncharacterized protein</fullName>
    </submittedName>
</protein>